<accession>A0A8J4STC8</accession>
<evidence type="ECO:0000313" key="2">
    <source>
        <dbReference type="Proteomes" id="UP000748531"/>
    </source>
</evidence>
<protein>
    <submittedName>
        <fullName evidence="1">Uncharacterized protein</fullName>
    </submittedName>
</protein>
<evidence type="ECO:0000313" key="1">
    <source>
        <dbReference type="EMBL" id="KAF5395825.1"/>
    </source>
</evidence>
<dbReference type="AlphaFoldDB" id="A0A8J4STC8"/>
<dbReference type="EMBL" id="LUCH01010224">
    <property type="protein sequence ID" value="KAF5395825.1"/>
    <property type="molecule type" value="Genomic_DNA"/>
</dbReference>
<keyword evidence="2" id="KW-1185">Reference proteome</keyword>
<gene>
    <name evidence="1" type="ORF">PHET_11096</name>
</gene>
<sequence>MQTSNGILNKIKAKFDRNHLRSSHNNQSTTGAIVSVNVYDMVSFHSFSFQH</sequence>
<organism evidence="1 2">
    <name type="scientific">Paragonimus heterotremus</name>
    <dbReference type="NCBI Taxonomy" id="100268"/>
    <lineage>
        <taxon>Eukaryota</taxon>
        <taxon>Metazoa</taxon>
        <taxon>Spiralia</taxon>
        <taxon>Lophotrochozoa</taxon>
        <taxon>Platyhelminthes</taxon>
        <taxon>Trematoda</taxon>
        <taxon>Digenea</taxon>
        <taxon>Plagiorchiida</taxon>
        <taxon>Troglotremata</taxon>
        <taxon>Troglotrematidae</taxon>
        <taxon>Paragonimus</taxon>
    </lineage>
</organism>
<proteinExistence type="predicted"/>
<comment type="caution">
    <text evidence="1">The sequence shown here is derived from an EMBL/GenBank/DDBJ whole genome shotgun (WGS) entry which is preliminary data.</text>
</comment>
<name>A0A8J4STC8_9TREM</name>
<reference evidence="1" key="1">
    <citation type="submission" date="2019-05" db="EMBL/GenBank/DDBJ databases">
        <title>Annotation for the trematode Paragonimus heterotremus.</title>
        <authorList>
            <person name="Choi Y.-J."/>
        </authorList>
    </citation>
    <scope>NUCLEOTIDE SEQUENCE</scope>
    <source>
        <strain evidence="1">LC</strain>
    </source>
</reference>
<dbReference type="Proteomes" id="UP000748531">
    <property type="component" value="Unassembled WGS sequence"/>
</dbReference>